<keyword evidence="2 7" id="KW-0031">Aminopeptidase</keyword>
<accession>A0ABY1C5L0</accession>
<dbReference type="Gene3D" id="2.40.30.40">
    <property type="entry name" value="Peptidase M42, domain 2"/>
    <property type="match status" value="1"/>
</dbReference>
<dbReference type="EMBL" id="LT630003">
    <property type="protein sequence ID" value="SET69756.1"/>
    <property type="molecule type" value="Genomic_DNA"/>
</dbReference>
<dbReference type="PIRSF" id="PIRSF001123">
    <property type="entry name" value="PepA_GA"/>
    <property type="match status" value="1"/>
</dbReference>
<evidence type="ECO:0000256" key="1">
    <source>
        <dbReference type="ARBA" id="ARBA00006272"/>
    </source>
</evidence>
<keyword evidence="5" id="KW-0378">Hydrolase</keyword>
<reference evidence="7 8" key="1">
    <citation type="submission" date="2016-10" db="EMBL/GenBank/DDBJ databases">
        <authorList>
            <person name="Varghese N."/>
            <person name="Submissions S."/>
        </authorList>
    </citation>
    <scope>NUCLEOTIDE SEQUENCE [LARGE SCALE GENOMIC DNA]</scope>
    <source>
        <strain evidence="7 8">ATCC 19403</strain>
    </source>
</reference>
<dbReference type="SUPFAM" id="SSF101821">
    <property type="entry name" value="Aminopeptidase/glucanase lid domain"/>
    <property type="match status" value="1"/>
</dbReference>
<evidence type="ECO:0000256" key="2">
    <source>
        <dbReference type="ARBA" id="ARBA00022438"/>
    </source>
</evidence>
<keyword evidence="8" id="KW-1185">Reference proteome</keyword>
<keyword evidence="4" id="KW-0479">Metal-binding</keyword>
<dbReference type="Gene3D" id="3.40.630.10">
    <property type="entry name" value="Zn peptidases"/>
    <property type="match status" value="1"/>
</dbReference>
<keyword evidence="3" id="KW-0645">Protease</keyword>
<comment type="similarity">
    <text evidence="1 6">Belongs to the peptidase M42 family.</text>
</comment>
<evidence type="ECO:0000313" key="8">
    <source>
        <dbReference type="Proteomes" id="UP000198970"/>
    </source>
</evidence>
<evidence type="ECO:0000256" key="6">
    <source>
        <dbReference type="PIRNR" id="PIRNR001123"/>
    </source>
</evidence>
<evidence type="ECO:0000313" key="7">
    <source>
        <dbReference type="EMBL" id="SET69756.1"/>
    </source>
</evidence>
<dbReference type="Pfam" id="PF05343">
    <property type="entry name" value="Peptidase_M42"/>
    <property type="match status" value="1"/>
</dbReference>
<dbReference type="PANTHER" id="PTHR32481:SF0">
    <property type="entry name" value="AMINOPEPTIDASE YPDE-RELATED"/>
    <property type="match status" value="1"/>
</dbReference>
<gene>
    <name evidence="7" type="ORF">SAMN02745906_1195</name>
</gene>
<evidence type="ECO:0000256" key="4">
    <source>
        <dbReference type="ARBA" id="ARBA00022723"/>
    </source>
</evidence>
<proteinExistence type="inferred from homology"/>
<organism evidence="7 8">
    <name type="scientific">Lacrimispora sphenoides JCM 1415</name>
    <dbReference type="NCBI Taxonomy" id="1297793"/>
    <lineage>
        <taxon>Bacteria</taxon>
        <taxon>Bacillati</taxon>
        <taxon>Bacillota</taxon>
        <taxon>Clostridia</taxon>
        <taxon>Lachnospirales</taxon>
        <taxon>Lachnospiraceae</taxon>
        <taxon>Lacrimispora</taxon>
    </lineage>
</organism>
<dbReference type="InterPro" id="IPR051464">
    <property type="entry name" value="Peptidase_M42_aminopept"/>
</dbReference>
<protein>
    <submittedName>
        <fullName evidence="7">Aminopeptidase FrvX</fullName>
    </submittedName>
</protein>
<evidence type="ECO:0000256" key="5">
    <source>
        <dbReference type="ARBA" id="ARBA00022801"/>
    </source>
</evidence>
<dbReference type="Proteomes" id="UP000198970">
    <property type="component" value="Chromosome I"/>
</dbReference>
<dbReference type="InterPro" id="IPR023367">
    <property type="entry name" value="Peptidase_M42_dom2"/>
</dbReference>
<evidence type="ECO:0000256" key="3">
    <source>
        <dbReference type="ARBA" id="ARBA00022670"/>
    </source>
</evidence>
<name>A0ABY1C5L0_9FIRM</name>
<dbReference type="PANTHER" id="PTHR32481">
    <property type="entry name" value="AMINOPEPTIDASE"/>
    <property type="match status" value="1"/>
</dbReference>
<sequence length="351" mass="38805">MDKEFLKELCEAGAVASNEHRIRDVLRKNCMPYAQELAYDGLGSIIFTQKGEGPSILLAAHMDEVGFLVRSISSQGMVMVLPVGNVRTFSRFMQEVTVTTAGSREYKGILNGVYDEDKKEAAGLYVDLGQDSLEEVLDLGVQPGDMVTFSSVFREYENGRFAARALDDRAGCWVMGELMKRMAGNVHPNRISYAFTSSEEVGTRGAKTAARVVLPDICIVLDAACNGSEFVRDHTNNRQIGKGPMIVHYDKNVVSNRAMVELVRRSAKELDIHVQDDMFLNGGTDGGVLHQDGTGHPAVVLGIPTRYGHSPYSIACYRDMEQMVDLLECLLMKLDKEVCRQIGFEAEAYEV</sequence>
<dbReference type="InterPro" id="IPR008007">
    <property type="entry name" value="Peptidase_M42"/>
</dbReference>
<dbReference type="GO" id="GO:0004177">
    <property type="term" value="F:aminopeptidase activity"/>
    <property type="evidence" value="ECO:0007669"/>
    <property type="project" value="UniProtKB-KW"/>
</dbReference>
<dbReference type="SUPFAM" id="SSF53187">
    <property type="entry name" value="Zn-dependent exopeptidases"/>
    <property type="match status" value="1"/>
</dbReference>
<dbReference type="RefSeq" id="WP_054790549.1">
    <property type="nucleotide sequence ID" value="NZ_LT630003.1"/>
</dbReference>